<protein>
    <submittedName>
        <fullName evidence="5">Beta-glucosidase</fullName>
    </submittedName>
</protein>
<evidence type="ECO:0000313" key="6">
    <source>
        <dbReference type="Proteomes" id="UP000190852"/>
    </source>
</evidence>
<accession>A0A1T5BAR8</accession>
<dbReference type="SUPFAM" id="SSF52279">
    <property type="entry name" value="Beta-D-glucan exohydrolase, C-terminal domain"/>
    <property type="match status" value="1"/>
</dbReference>
<dbReference type="Gene3D" id="3.40.50.1700">
    <property type="entry name" value="Glycoside hydrolase family 3 C-terminal domain"/>
    <property type="match status" value="1"/>
</dbReference>
<dbReference type="InterPro" id="IPR002772">
    <property type="entry name" value="Glyco_hydro_3_C"/>
</dbReference>
<dbReference type="InterPro" id="IPR001764">
    <property type="entry name" value="Glyco_hydro_3_N"/>
</dbReference>
<dbReference type="GO" id="GO:0004553">
    <property type="term" value="F:hydrolase activity, hydrolyzing O-glycosyl compounds"/>
    <property type="evidence" value="ECO:0007669"/>
    <property type="project" value="InterPro"/>
</dbReference>
<dbReference type="InterPro" id="IPR036881">
    <property type="entry name" value="Glyco_hydro_3_C_sf"/>
</dbReference>
<comment type="similarity">
    <text evidence="1">Belongs to the glycosyl hydrolase 3 family.</text>
</comment>
<keyword evidence="6" id="KW-1185">Reference proteome</keyword>
<dbReference type="GO" id="GO:0005975">
    <property type="term" value="P:carbohydrate metabolic process"/>
    <property type="evidence" value="ECO:0007669"/>
    <property type="project" value="InterPro"/>
</dbReference>
<dbReference type="InterPro" id="IPR026891">
    <property type="entry name" value="Fn3-like"/>
</dbReference>
<evidence type="ECO:0000256" key="1">
    <source>
        <dbReference type="ARBA" id="ARBA00005336"/>
    </source>
</evidence>
<dbReference type="SUPFAM" id="SSF51445">
    <property type="entry name" value="(Trans)glycosidases"/>
    <property type="match status" value="1"/>
</dbReference>
<sequence length="790" mass="87320">MKLKRLSISIFSGFLTLTVQAQLPSPEPQLRLTPQNVDEVIRSMTLEEKVHMVIGCGMAMSDDAKFPGTAGRTYDIPRLGIPSAYLADGPHRLAMAPKREFDSHTYYATEFPSSTTVAATFDPEAAFQVGQALGREVKDYGLDVLLAPGVNLMRNVLCGRNHEYYSEDPLVVGKIAAAYINGIQSQGTGTCIKHFAVNNQETNRNNNDSRLTTRPLRELYLKGFEIAIKESQPWSVMTAYNKVNGKYTCEDKELTEDILRSEWGYKGVVMSDWNAGMDAVASMLAGNDMMQPGQDRQYKAIYEAVKNGTLSEAILNRNVKRVLEFVLKSHTYAGYPYPNETDLKGHAQVDRKIGAEGIVLLDNKEALPLAQGVKKVALYGTTSYDMVPAGMGFGSTGIGYYTVSLVEGMRKAGYTVDGKLIKQYKKHLFDEQKRLFPQGRPPFSFTPLPRAEEFLPTAEEMTAQVQDNDIAILTLGRTSGEACDRRIGEFMLKDNEKALIKQVSEAYRAAGKKLVVILNICSPVETASWKGYADAVICAFQPGQEVGNCIADVLSGKVNPSGKLPMTLAVNYGDTPSDANFPSDYEFKMPSFAMGTGMNFKSDKKEEKPKMPEANVDYTNYEEGIYVGYRYFDTFGKEVSYPFGHGLSYTSFSYDIESASIEGDQCQLKVTVKNSGKYAGREAVQAYVKAPKGALDKPAKELKAFGKTRLLEPGESQTLTLTWHVMDMASYNEKSASWELDKGEYQWMAAASSADVRDTVVQKIAKSSKVKTLDVMKPQAAIPVNPMVKR</sequence>
<reference evidence="6" key="1">
    <citation type="submission" date="2017-02" db="EMBL/GenBank/DDBJ databases">
        <authorList>
            <person name="Varghese N."/>
            <person name="Submissions S."/>
        </authorList>
    </citation>
    <scope>NUCLEOTIDE SEQUENCE [LARGE SCALE GENOMIC DNA]</scope>
    <source>
        <strain evidence="6">DSM 24967</strain>
    </source>
</reference>
<dbReference type="InterPro" id="IPR050288">
    <property type="entry name" value="Cellulose_deg_GH3"/>
</dbReference>
<dbReference type="InterPro" id="IPR017853">
    <property type="entry name" value="GH"/>
</dbReference>
<dbReference type="InterPro" id="IPR036962">
    <property type="entry name" value="Glyco_hydro_3_N_sf"/>
</dbReference>
<feature type="domain" description="Fibronectin type III-like" evidence="4">
    <location>
        <begin position="682"/>
        <end position="753"/>
    </location>
</feature>
<organism evidence="5 6">
    <name type="scientific">Parabacteroides chartae</name>
    <dbReference type="NCBI Taxonomy" id="1037355"/>
    <lineage>
        <taxon>Bacteria</taxon>
        <taxon>Pseudomonadati</taxon>
        <taxon>Bacteroidota</taxon>
        <taxon>Bacteroidia</taxon>
        <taxon>Bacteroidales</taxon>
        <taxon>Tannerellaceae</taxon>
        <taxon>Parabacteroides</taxon>
    </lineage>
</organism>
<dbReference type="RefSeq" id="WP_079682831.1">
    <property type="nucleotide sequence ID" value="NZ_FUYQ01000006.1"/>
</dbReference>
<dbReference type="SMART" id="SM01217">
    <property type="entry name" value="Fn3_like"/>
    <property type="match status" value="1"/>
</dbReference>
<feature type="chain" id="PRO_5013295675" evidence="3">
    <location>
        <begin position="22"/>
        <end position="790"/>
    </location>
</feature>
<evidence type="ECO:0000313" key="5">
    <source>
        <dbReference type="EMBL" id="SKB44129.1"/>
    </source>
</evidence>
<dbReference type="Gene3D" id="2.60.40.10">
    <property type="entry name" value="Immunoglobulins"/>
    <property type="match status" value="1"/>
</dbReference>
<dbReference type="InterPro" id="IPR013783">
    <property type="entry name" value="Ig-like_fold"/>
</dbReference>
<dbReference type="EMBL" id="FUYQ01000006">
    <property type="protein sequence ID" value="SKB44129.1"/>
    <property type="molecule type" value="Genomic_DNA"/>
</dbReference>
<feature type="signal peptide" evidence="3">
    <location>
        <begin position="1"/>
        <end position="21"/>
    </location>
</feature>
<evidence type="ECO:0000256" key="2">
    <source>
        <dbReference type="ARBA" id="ARBA00022801"/>
    </source>
</evidence>
<dbReference type="Gene3D" id="3.20.20.300">
    <property type="entry name" value="Glycoside hydrolase, family 3, N-terminal domain"/>
    <property type="match status" value="1"/>
</dbReference>
<dbReference type="Pfam" id="PF00933">
    <property type="entry name" value="Glyco_hydro_3"/>
    <property type="match status" value="1"/>
</dbReference>
<dbReference type="AlphaFoldDB" id="A0A1T5BAR8"/>
<gene>
    <name evidence="5" type="ORF">SAMN05660349_01205</name>
</gene>
<dbReference type="PANTHER" id="PTHR42715:SF10">
    <property type="entry name" value="BETA-GLUCOSIDASE"/>
    <property type="match status" value="1"/>
</dbReference>
<evidence type="ECO:0000256" key="3">
    <source>
        <dbReference type="SAM" id="SignalP"/>
    </source>
</evidence>
<dbReference type="PANTHER" id="PTHR42715">
    <property type="entry name" value="BETA-GLUCOSIDASE"/>
    <property type="match status" value="1"/>
</dbReference>
<keyword evidence="3" id="KW-0732">Signal</keyword>
<dbReference type="Pfam" id="PF01915">
    <property type="entry name" value="Glyco_hydro_3_C"/>
    <property type="match status" value="1"/>
</dbReference>
<name>A0A1T5BAR8_9BACT</name>
<evidence type="ECO:0000259" key="4">
    <source>
        <dbReference type="SMART" id="SM01217"/>
    </source>
</evidence>
<dbReference type="Pfam" id="PF14310">
    <property type="entry name" value="Fn3-like"/>
    <property type="match status" value="1"/>
</dbReference>
<proteinExistence type="inferred from homology"/>
<dbReference type="Proteomes" id="UP000190852">
    <property type="component" value="Unassembled WGS sequence"/>
</dbReference>
<dbReference type="PRINTS" id="PR00133">
    <property type="entry name" value="GLHYDRLASE3"/>
</dbReference>
<keyword evidence="2" id="KW-0378">Hydrolase</keyword>